<feature type="compositionally biased region" description="Basic and acidic residues" evidence="1">
    <location>
        <begin position="20"/>
        <end position="33"/>
    </location>
</feature>
<dbReference type="EMBL" id="ML145102">
    <property type="protein sequence ID" value="TBU60859.1"/>
    <property type="molecule type" value="Genomic_DNA"/>
</dbReference>
<accession>A0A4Q9NKD6</accession>
<evidence type="ECO:0000256" key="1">
    <source>
        <dbReference type="SAM" id="MobiDB-lite"/>
    </source>
</evidence>
<proteinExistence type="predicted"/>
<dbReference type="EMBL" id="ML143426">
    <property type="protein sequence ID" value="TBU27957.1"/>
    <property type="molecule type" value="Genomic_DNA"/>
</dbReference>
<dbReference type="Proteomes" id="UP000292082">
    <property type="component" value="Unassembled WGS sequence"/>
</dbReference>
<dbReference type="Proteomes" id="UP000292957">
    <property type="component" value="Unassembled WGS sequence"/>
</dbReference>
<gene>
    <name evidence="3" type="ORF">BD310DRAFT_814569</name>
    <name evidence="2" type="ORF">BD311DRAFT_664374</name>
</gene>
<organism evidence="2">
    <name type="scientific">Dichomitus squalens</name>
    <dbReference type="NCBI Taxonomy" id="114155"/>
    <lineage>
        <taxon>Eukaryota</taxon>
        <taxon>Fungi</taxon>
        <taxon>Dikarya</taxon>
        <taxon>Basidiomycota</taxon>
        <taxon>Agaricomycotina</taxon>
        <taxon>Agaricomycetes</taxon>
        <taxon>Polyporales</taxon>
        <taxon>Polyporaceae</taxon>
        <taxon>Dichomitus</taxon>
    </lineage>
</organism>
<evidence type="ECO:0000313" key="2">
    <source>
        <dbReference type="EMBL" id="TBU27957.1"/>
    </source>
</evidence>
<dbReference type="AlphaFoldDB" id="A0A4Q9NKD6"/>
<evidence type="ECO:0000313" key="3">
    <source>
        <dbReference type="EMBL" id="TBU60859.1"/>
    </source>
</evidence>
<sequence length="94" mass="10095">MAGNLHASPSGVPVLQQPFDTRRVRSPSRDQRSRPPLTASESRAASTLRAHGRSGDLEPERPRALVTNFSCNVDAAGLYALSVNASRNKRVSVA</sequence>
<keyword evidence="4" id="KW-1185">Reference proteome</keyword>
<feature type="region of interest" description="Disordered" evidence="1">
    <location>
        <begin position="1"/>
        <end position="61"/>
    </location>
</feature>
<name>A0A4Q9NKD6_9APHY</name>
<reference evidence="2 4" key="1">
    <citation type="submission" date="2019-01" db="EMBL/GenBank/DDBJ databases">
        <title>Draft genome sequences of three monokaryotic isolates of the white-rot basidiomycete fungus Dichomitus squalens.</title>
        <authorList>
            <consortium name="DOE Joint Genome Institute"/>
            <person name="Lopez S.C."/>
            <person name="Andreopoulos B."/>
            <person name="Pangilinan J."/>
            <person name="Lipzen A."/>
            <person name="Riley R."/>
            <person name="Ahrendt S."/>
            <person name="Ng V."/>
            <person name="Barry K."/>
            <person name="Daum C."/>
            <person name="Grigoriev I.V."/>
            <person name="Hilden K.S."/>
            <person name="Makela M.R."/>
            <person name="de Vries R.P."/>
        </authorList>
    </citation>
    <scope>NUCLEOTIDE SEQUENCE [LARGE SCALE GENOMIC DNA]</scope>
    <source>
        <strain evidence="3 4">CBS 464.89</strain>
        <strain evidence="2">OM18370.1</strain>
    </source>
</reference>
<evidence type="ECO:0000313" key="4">
    <source>
        <dbReference type="Proteomes" id="UP000292082"/>
    </source>
</evidence>
<protein>
    <submittedName>
        <fullName evidence="2">Uncharacterized protein</fullName>
    </submittedName>
</protein>